<dbReference type="InterPro" id="IPR029058">
    <property type="entry name" value="AB_hydrolase_fold"/>
</dbReference>
<accession>A0A0F3MDP5</accession>
<dbReference type="RefSeq" id="WP_045913981.1">
    <property type="nucleotide sequence ID" value="NZ_LS398551.1"/>
</dbReference>
<dbReference type="Proteomes" id="UP000033769">
    <property type="component" value="Unassembled WGS sequence"/>
</dbReference>
<dbReference type="Gene3D" id="3.40.50.1820">
    <property type="entry name" value="alpha/beta hydrolase"/>
    <property type="match status" value="1"/>
</dbReference>
<dbReference type="GeneID" id="89458998"/>
<dbReference type="AlphaFoldDB" id="A0A0F3MDP5"/>
<dbReference type="PANTHER" id="PTHR42103">
    <property type="entry name" value="ALPHA/BETA-HYDROLASES SUPERFAMILY PROTEIN"/>
    <property type="match status" value="1"/>
</dbReference>
<dbReference type="PATRIC" id="fig|1359184.3.peg.1378"/>
<evidence type="ECO:0000313" key="2">
    <source>
        <dbReference type="EMBL" id="KJV53875.1"/>
    </source>
</evidence>
<evidence type="ECO:0000259" key="1">
    <source>
        <dbReference type="Pfam" id="PF01738"/>
    </source>
</evidence>
<dbReference type="InterPro" id="IPR002925">
    <property type="entry name" value="Dienelactn_hydro"/>
</dbReference>
<protein>
    <submittedName>
        <fullName evidence="3">Alpha/beta hydrolase</fullName>
    </submittedName>
    <submittedName>
        <fullName evidence="2">Prolyl oligopeptidase family protein</fullName>
    </submittedName>
</protein>
<evidence type="ECO:0000313" key="3">
    <source>
        <dbReference type="EMBL" id="SPR08130.1"/>
    </source>
</evidence>
<reference evidence="3" key="3">
    <citation type="submission" date="2018-03" db="EMBL/GenBank/DDBJ databases">
        <authorList>
            <person name="Keele B.F."/>
        </authorList>
    </citation>
    <scope>NUCLEOTIDE SEQUENCE [LARGE SCALE GENOMIC DNA]</scope>
    <source>
        <strain evidence="3">Gilliam</strain>
    </source>
</reference>
<gene>
    <name evidence="3" type="ORF">GILLIAM_01621</name>
    <name evidence="2" type="ORF">OTSGILL_0391</name>
</gene>
<keyword evidence="5" id="KW-1185">Reference proteome</keyword>
<reference evidence="2 4" key="1">
    <citation type="submission" date="2015-02" db="EMBL/GenBank/DDBJ databases">
        <title>Genome Sequencing of Rickettsiales.</title>
        <authorList>
            <person name="Daugherty S.C."/>
            <person name="Su Q."/>
            <person name="Abolude K."/>
            <person name="Beier-Sexton M."/>
            <person name="Carlyon J.A."/>
            <person name="Carter R."/>
            <person name="Day N.P."/>
            <person name="Dumler S.J."/>
            <person name="Dyachenko V."/>
            <person name="Godinez A."/>
            <person name="Kurtti T.J."/>
            <person name="Lichay M."/>
            <person name="Mullins K.E."/>
            <person name="Ott S."/>
            <person name="Pappas-Brown V."/>
            <person name="Paris D.H."/>
            <person name="Patel P."/>
            <person name="Richards A.L."/>
            <person name="Sadzewicz L."/>
            <person name="Sears K."/>
            <person name="Seidman D."/>
            <person name="Sengamalay N."/>
            <person name="Stenos J."/>
            <person name="Tallon L.J."/>
            <person name="Vincent G."/>
            <person name="Fraser C.M."/>
            <person name="Munderloh U."/>
            <person name="Dunning-Hotopp J.C."/>
        </authorList>
    </citation>
    <scope>NUCLEOTIDE SEQUENCE [LARGE SCALE GENOMIC DNA]</scope>
    <source>
        <strain evidence="2 4">Gilliam</strain>
    </source>
</reference>
<name>A0A0F3MDP5_ORITS</name>
<organism evidence="2 4">
    <name type="scientific">Orientia tsutsugamushi str. Gilliam</name>
    <dbReference type="NCBI Taxonomy" id="1359184"/>
    <lineage>
        <taxon>Bacteria</taxon>
        <taxon>Pseudomonadati</taxon>
        <taxon>Pseudomonadota</taxon>
        <taxon>Alphaproteobacteria</taxon>
        <taxon>Rickettsiales</taxon>
        <taxon>Rickettsiaceae</taxon>
        <taxon>Rickettsieae</taxon>
        <taxon>Orientia</taxon>
    </lineage>
</organism>
<dbReference type="Pfam" id="PF01738">
    <property type="entry name" value="DLH"/>
    <property type="match status" value="1"/>
</dbReference>
<proteinExistence type="predicted"/>
<evidence type="ECO:0000313" key="4">
    <source>
        <dbReference type="Proteomes" id="UP000033769"/>
    </source>
</evidence>
<dbReference type="EMBL" id="LANO01000003">
    <property type="protein sequence ID" value="KJV53875.1"/>
    <property type="molecule type" value="Genomic_DNA"/>
</dbReference>
<dbReference type="SUPFAM" id="SSF53474">
    <property type="entry name" value="alpha/beta-Hydrolases"/>
    <property type="match status" value="1"/>
</dbReference>
<dbReference type="Proteomes" id="UP000244959">
    <property type="component" value="Chromosome I"/>
</dbReference>
<sequence length="233" mass="25920">MSEVFFNGPAGRIEGEYVQSDDSKAPVALVLHPHLPPDFFQGNMNHDVIICLHTLLVKNGFSALKINFRGIGKSQGAFDNGVGELMDAATALDWLQLHNPSSIDYWVAGFSFGAWICMQLIMRRPEVNNFIAVSPPTNKFDFSFLSPCPIPGLIVQGEQDSIVPEESVLELVNKLSRQKSIDVEYKSLSGADHFFRGKLDELANAVDEYIKQNNRLSTGKKNTSKKHQNKLLL</sequence>
<dbReference type="EMBL" id="LS398551">
    <property type="protein sequence ID" value="SPR08130.1"/>
    <property type="molecule type" value="Genomic_DNA"/>
</dbReference>
<reference evidence="5" key="2">
    <citation type="submission" date="2018-03" db="EMBL/GenBank/DDBJ databases">
        <authorList>
            <person name="Batty M. E."/>
            <person name="Batty M E."/>
        </authorList>
    </citation>
    <scope>NUCLEOTIDE SEQUENCE [LARGE SCALE GENOMIC DNA]</scope>
    <source>
        <strain evidence="5">Gilliam</strain>
    </source>
</reference>
<dbReference type="PANTHER" id="PTHR42103:SF2">
    <property type="entry name" value="AB HYDROLASE-1 DOMAIN-CONTAINING PROTEIN"/>
    <property type="match status" value="1"/>
</dbReference>
<evidence type="ECO:0000313" key="5">
    <source>
        <dbReference type="Proteomes" id="UP000244959"/>
    </source>
</evidence>
<keyword evidence="3" id="KW-0378">Hydrolase</keyword>
<dbReference type="GO" id="GO:0016787">
    <property type="term" value="F:hydrolase activity"/>
    <property type="evidence" value="ECO:0007669"/>
    <property type="project" value="UniProtKB-KW"/>
</dbReference>
<feature type="domain" description="Dienelactone hydrolase" evidence="1">
    <location>
        <begin position="90"/>
        <end position="201"/>
    </location>
</feature>